<name>A0A939QBB4_9MICO</name>
<keyword evidence="2" id="KW-0812">Transmembrane</keyword>
<evidence type="ECO:0000313" key="4">
    <source>
        <dbReference type="Proteomes" id="UP000668403"/>
    </source>
</evidence>
<feature type="transmembrane region" description="Helical" evidence="2">
    <location>
        <begin position="288"/>
        <end position="312"/>
    </location>
</feature>
<gene>
    <name evidence="3" type="ORF">J4H85_01095</name>
</gene>
<accession>A0A939QBB4</accession>
<evidence type="ECO:0000256" key="2">
    <source>
        <dbReference type="SAM" id="Phobius"/>
    </source>
</evidence>
<keyword evidence="2" id="KW-0472">Membrane</keyword>
<keyword evidence="2" id="KW-1133">Transmembrane helix</keyword>
<feature type="transmembrane region" description="Helical" evidence="2">
    <location>
        <begin position="191"/>
        <end position="212"/>
    </location>
</feature>
<dbReference type="AlphaFoldDB" id="A0A939QBB4"/>
<feature type="transmembrane region" description="Helical" evidence="2">
    <location>
        <begin position="333"/>
        <end position="353"/>
    </location>
</feature>
<dbReference type="RefSeq" id="WP_208236067.1">
    <property type="nucleotide sequence ID" value="NZ_BAAAQU010000001.1"/>
</dbReference>
<proteinExistence type="predicted"/>
<feature type="compositionally biased region" description="Pro residues" evidence="1">
    <location>
        <begin position="107"/>
        <end position="134"/>
    </location>
</feature>
<protein>
    <submittedName>
        <fullName evidence="3">Uncharacterized protein</fullName>
    </submittedName>
</protein>
<sequence length="390" mass="41705">MDVISSYLDTLFAQHPDTSRMREARTQVHALMERAYREERASGRSEHEAAAQAISRYGDLEAIAPRLGIVEELTRQHPVAAHSDAGPRAAVDTSADTQPIDSGSLDLPPPSPRILPEPPPEPSPEPALVPPPPASGLLPVTIEEARTYAEDARVAQRLLTAAVVLFVLSPIALLTLPALSALPGFPLTESVSSLIGLTVLAAVVFAGVALILRRNRVLHPHRRLIEGRFEEDPTVTSWARGIREDADGRRVRALVIAVGCWILSPIPTLAGGLLIGADGPWPSELAGIGVPGTLLLVALGLGIFLPAAWAVGPAETLEDVHDPHADDDTPDPPVIRVAKAALWPLTLATYLAWSFLGDSWGVSWLVWPLAGIVYWALSSVADAWKGRSPR</sequence>
<organism evidence="3 4">
    <name type="scientific">Leucobacter tardus</name>
    <dbReference type="NCBI Taxonomy" id="501483"/>
    <lineage>
        <taxon>Bacteria</taxon>
        <taxon>Bacillati</taxon>
        <taxon>Actinomycetota</taxon>
        <taxon>Actinomycetes</taxon>
        <taxon>Micrococcales</taxon>
        <taxon>Microbacteriaceae</taxon>
        <taxon>Leucobacter</taxon>
    </lineage>
</organism>
<feature type="region of interest" description="Disordered" evidence="1">
    <location>
        <begin position="81"/>
        <end position="135"/>
    </location>
</feature>
<feature type="transmembrane region" description="Helical" evidence="2">
    <location>
        <begin position="253"/>
        <end position="276"/>
    </location>
</feature>
<evidence type="ECO:0000313" key="3">
    <source>
        <dbReference type="EMBL" id="MBO2988597.1"/>
    </source>
</evidence>
<feature type="transmembrane region" description="Helical" evidence="2">
    <location>
        <begin position="158"/>
        <end position="179"/>
    </location>
</feature>
<feature type="transmembrane region" description="Helical" evidence="2">
    <location>
        <begin position="365"/>
        <end position="384"/>
    </location>
</feature>
<dbReference type="Proteomes" id="UP000668403">
    <property type="component" value="Unassembled WGS sequence"/>
</dbReference>
<comment type="caution">
    <text evidence="3">The sequence shown here is derived from an EMBL/GenBank/DDBJ whole genome shotgun (WGS) entry which is preliminary data.</text>
</comment>
<dbReference type="EMBL" id="JAGFBF010000001">
    <property type="protein sequence ID" value="MBO2988597.1"/>
    <property type="molecule type" value="Genomic_DNA"/>
</dbReference>
<keyword evidence="4" id="KW-1185">Reference proteome</keyword>
<evidence type="ECO:0000256" key="1">
    <source>
        <dbReference type="SAM" id="MobiDB-lite"/>
    </source>
</evidence>
<reference evidence="3" key="1">
    <citation type="submission" date="2021-03" db="EMBL/GenBank/DDBJ databases">
        <title>Leucobacter chromiisoli sp. nov., isolated from chromium-containing soil of chemical plant.</title>
        <authorList>
            <person name="Xu Z."/>
        </authorList>
    </citation>
    <scope>NUCLEOTIDE SEQUENCE</scope>
    <source>
        <strain evidence="3">K 70/01</strain>
    </source>
</reference>